<dbReference type="EnsemblPlants" id="novel_model_1717_5bd9a17a">
    <property type="protein sequence ID" value="cds.novel_model_1717_5bd9a17a"/>
    <property type="gene ID" value="novel_gene_941_5bd9a17a"/>
</dbReference>
<organism evidence="1 2">
    <name type="scientific">Cannabis sativa</name>
    <name type="common">Hemp</name>
    <name type="synonym">Marijuana</name>
    <dbReference type="NCBI Taxonomy" id="3483"/>
    <lineage>
        <taxon>Eukaryota</taxon>
        <taxon>Viridiplantae</taxon>
        <taxon>Streptophyta</taxon>
        <taxon>Embryophyta</taxon>
        <taxon>Tracheophyta</taxon>
        <taxon>Spermatophyta</taxon>
        <taxon>Magnoliopsida</taxon>
        <taxon>eudicotyledons</taxon>
        <taxon>Gunneridae</taxon>
        <taxon>Pentapetalae</taxon>
        <taxon>rosids</taxon>
        <taxon>fabids</taxon>
        <taxon>Rosales</taxon>
        <taxon>Cannabaceae</taxon>
        <taxon>Cannabis</taxon>
    </lineage>
</organism>
<dbReference type="EMBL" id="UZAU01000050">
    <property type="status" value="NOT_ANNOTATED_CDS"/>
    <property type="molecule type" value="Genomic_DNA"/>
</dbReference>
<dbReference type="AlphaFoldDB" id="A0A803QV11"/>
<proteinExistence type="predicted"/>
<name>A0A803QV11_CANSA</name>
<sequence length="61" mass="7443">MTIIYNLFYLIEIRNKKKEIKYIIILFYPINQVDTYYKTTASLLLFFVAEKHHIIIIITIF</sequence>
<reference evidence="1" key="2">
    <citation type="submission" date="2021-03" db="UniProtKB">
        <authorList>
            <consortium name="EnsemblPlants"/>
        </authorList>
    </citation>
    <scope>IDENTIFICATION</scope>
</reference>
<protein>
    <submittedName>
        <fullName evidence="1">Uncharacterized protein</fullName>
    </submittedName>
</protein>
<evidence type="ECO:0000313" key="1">
    <source>
        <dbReference type="EnsemblPlants" id="cds.novel_model_1717_5bd9a17a"/>
    </source>
</evidence>
<reference evidence="1" key="1">
    <citation type="submission" date="2018-11" db="EMBL/GenBank/DDBJ databases">
        <authorList>
            <person name="Grassa J C."/>
        </authorList>
    </citation>
    <scope>NUCLEOTIDE SEQUENCE [LARGE SCALE GENOMIC DNA]</scope>
</reference>
<keyword evidence="2" id="KW-1185">Reference proteome</keyword>
<evidence type="ECO:0000313" key="2">
    <source>
        <dbReference type="Proteomes" id="UP000596661"/>
    </source>
</evidence>
<accession>A0A803QV11</accession>
<dbReference type="Gramene" id="novel_model_1717_5bd9a17a">
    <property type="protein sequence ID" value="cds.novel_model_1717_5bd9a17a"/>
    <property type="gene ID" value="novel_gene_941_5bd9a17a"/>
</dbReference>
<dbReference type="Proteomes" id="UP000596661">
    <property type="component" value="Chromosome 1"/>
</dbReference>